<feature type="domain" description="Peptidase S54 rhomboid" evidence="8">
    <location>
        <begin position="54"/>
        <end position="199"/>
    </location>
</feature>
<comment type="subcellular location">
    <subcellularLocation>
        <location evidence="1">Membrane</location>
        <topology evidence="1">Multi-pass membrane protein</topology>
    </subcellularLocation>
</comment>
<feature type="transmembrane region" description="Helical" evidence="7">
    <location>
        <begin position="121"/>
        <end position="142"/>
    </location>
</feature>
<keyword evidence="6 7" id="KW-0472">Membrane</keyword>
<evidence type="ECO:0000259" key="8">
    <source>
        <dbReference type="Pfam" id="PF01694"/>
    </source>
</evidence>
<dbReference type="InterPro" id="IPR022764">
    <property type="entry name" value="Peptidase_S54_rhomboid_dom"/>
</dbReference>
<dbReference type="PANTHER" id="PTHR43066:SF26">
    <property type="entry name" value="RHOMBOID PROTEASE GLPG"/>
    <property type="match status" value="1"/>
</dbReference>
<keyword evidence="10" id="KW-1185">Reference proteome</keyword>
<dbReference type="Gene3D" id="1.20.1540.10">
    <property type="entry name" value="Rhomboid-like"/>
    <property type="match status" value="1"/>
</dbReference>
<feature type="transmembrane region" description="Helical" evidence="7">
    <location>
        <begin position="154"/>
        <end position="175"/>
    </location>
</feature>
<reference evidence="9" key="1">
    <citation type="submission" date="2021-04" db="EMBL/GenBank/DDBJ databases">
        <title>Draft genome assembly of strain Phenylobacterium sp. 20VBR1 using MiniION and Illumina platforms.</title>
        <authorList>
            <person name="Thomas F.A."/>
            <person name="Krishnan K.P."/>
            <person name="Sinha R.K."/>
        </authorList>
    </citation>
    <scope>NUCLEOTIDE SEQUENCE</scope>
    <source>
        <strain evidence="9">20VBR1</strain>
    </source>
</reference>
<keyword evidence="5 7" id="KW-1133">Transmembrane helix</keyword>
<dbReference type="GO" id="GO:0016020">
    <property type="term" value="C:membrane"/>
    <property type="evidence" value="ECO:0007669"/>
    <property type="project" value="UniProtKB-SubCell"/>
</dbReference>
<dbReference type="SUPFAM" id="SSF144091">
    <property type="entry name" value="Rhomboid-like"/>
    <property type="match status" value="1"/>
</dbReference>
<evidence type="ECO:0000256" key="1">
    <source>
        <dbReference type="ARBA" id="ARBA00004141"/>
    </source>
</evidence>
<feature type="transmembrane region" description="Helical" evidence="7">
    <location>
        <begin position="52"/>
        <end position="79"/>
    </location>
</feature>
<name>A0A941HVQ8_9CAUL</name>
<gene>
    <name evidence="9" type="ORF">JKL49_07870</name>
</gene>
<feature type="transmembrane region" description="Helical" evidence="7">
    <location>
        <begin position="12"/>
        <end position="32"/>
    </location>
</feature>
<evidence type="ECO:0000313" key="9">
    <source>
        <dbReference type="EMBL" id="MBR7619306.1"/>
    </source>
</evidence>
<evidence type="ECO:0000256" key="7">
    <source>
        <dbReference type="SAM" id="Phobius"/>
    </source>
</evidence>
<evidence type="ECO:0000256" key="4">
    <source>
        <dbReference type="ARBA" id="ARBA00022692"/>
    </source>
</evidence>
<evidence type="ECO:0000313" key="10">
    <source>
        <dbReference type="Proteomes" id="UP000622580"/>
    </source>
</evidence>
<dbReference type="PANTHER" id="PTHR43066">
    <property type="entry name" value="RHOMBOID-RELATED PROTEIN"/>
    <property type="match status" value="1"/>
</dbReference>
<sequence length="212" mass="21690">MDEPREPMFNAPWPAVAITVAIIGGFGLQSFLPPEQILPTYGFSPAGLSDGRGITLITALFVHGSWGHALMNGAGALAFGTPVARYYGVKFTGALAFLLFYLVCGALANLGYGLVHAGDPHLLVGASGAVAGLMAAAARMIAGKGVPGPYLSPPVLGMTTAWVVVNLLIAVVGFAPGAGGMPVAWEAHLFGYAAGLVLVSPFGWLSRRGVVD</sequence>
<protein>
    <submittedName>
        <fullName evidence="9">Rhomboid family intramembrane serine protease</fullName>
    </submittedName>
</protein>
<organism evidence="9 10">
    <name type="scientific">Phenylobacterium glaciei</name>
    <dbReference type="NCBI Taxonomy" id="2803784"/>
    <lineage>
        <taxon>Bacteria</taxon>
        <taxon>Pseudomonadati</taxon>
        <taxon>Pseudomonadota</taxon>
        <taxon>Alphaproteobacteria</taxon>
        <taxon>Caulobacterales</taxon>
        <taxon>Caulobacteraceae</taxon>
        <taxon>Phenylobacterium</taxon>
    </lineage>
</organism>
<dbReference type="InterPro" id="IPR035952">
    <property type="entry name" value="Rhomboid-like_sf"/>
</dbReference>
<evidence type="ECO:0000256" key="2">
    <source>
        <dbReference type="ARBA" id="ARBA00022475"/>
    </source>
</evidence>
<dbReference type="AlphaFoldDB" id="A0A941HVQ8"/>
<evidence type="ECO:0000256" key="5">
    <source>
        <dbReference type="ARBA" id="ARBA00022989"/>
    </source>
</evidence>
<evidence type="ECO:0000256" key="3">
    <source>
        <dbReference type="ARBA" id="ARBA00022519"/>
    </source>
</evidence>
<keyword evidence="4 7" id="KW-0812">Transmembrane</keyword>
<evidence type="ECO:0000256" key="6">
    <source>
        <dbReference type="ARBA" id="ARBA00023136"/>
    </source>
</evidence>
<dbReference type="GO" id="GO:0004252">
    <property type="term" value="F:serine-type endopeptidase activity"/>
    <property type="evidence" value="ECO:0007669"/>
    <property type="project" value="InterPro"/>
</dbReference>
<keyword evidence="9" id="KW-0645">Protease</keyword>
<dbReference type="GO" id="GO:0006508">
    <property type="term" value="P:proteolysis"/>
    <property type="evidence" value="ECO:0007669"/>
    <property type="project" value="UniProtKB-KW"/>
</dbReference>
<keyword evidence="2" id="KW-1003">Cell membrane</keyword>
<dbReference type="Pfam" id="PF01694">
    <property type="entry name" value="Rhomboid"/>
    <property type="match status" value="1"/>
</dbReference>
<dbReference type="RefSeq" id="WP_215339636.1">
    <property type="nucleotide sequence ID" value="NZ_JAGSGD010000001.1"/>
</dbReference>
<accession>A0A941HVQ8</accession>
<dbReference type="EMBL" id="JAGSGD010000001">
    <property type="protein sequence ID" value="MBR7619306.1"/>
    <property type="molecule type" value="Genomic_DNA"/>
</dbReference>
<keyword evidence="9" id="KW-0378">Hydrolase</keyword>
<comment type="caution">
    <text evidence="9">The sequence shown here is derived from an EMBL/GenBank/DDBJ whole genome shotgun (WGS) entry which is preliminary data.</text>
</comment>
<dbReference type="Proteomes" id="UP000622580">
    <property type="component" value="Unassembled WGS sequence"/>
</dbReference>
<feature type="transmembrane region" description="Helical" evidence="7">
    <location>
        <begin position="91"/>
        <end position="115"/>
    </location>
</feature>
<keyword evidence="3" id="KW-0997">Cell inner membrane</keyword>
<proteinExistence type="predicted"/>
<feature type="transmembrane region" description="Helical" evidence="7">
    <location>
        <begin position="187"/>
        <end position="205"/>
    </location>
</feature>